<protein>
    <submittedName>
        <fullName evidence="5">Uncharacterized protein</fullName>
    </submittedName>
</protein>
<feature type="region of interest" description="Disordered" evidence="2">
    <location>
        <begin position="395"/>
        <end position="475"/>
    </location>
</feature>
<evidence type="ECO:0000313" key="5">
    <source>
        <dbReference type="EMBL" id="CEM47052.1"/>
    </source>
</evidence>
<evidence type="ECO:0000256" key="2">
    <source>
        <dbReference type="SAM" id="MobiDB-lite"/>
    </source>
</evidence>
<feature type="transmembrane region" description="Helical" evidence="3">
    <location>
        <begin position="620"/>
        <end position="638"/>
    </location>
</feature>
<feature type="compositionally biased region" description="Basic and acidic residues" evidence="2">
    <location>
        <begin position="309"/>
        <end position="353"/>
    </location>
</feature>
<organism evidence="5">
    <name type="scientific">Chromera velia CCMP2878</name>
    <dbReference type="NCBI Taxonomy" id="1169474"/>
    <lineage>
        <taxon>Eukaryota</taxon>
        <taxon>Sar</taxon>
        <taxon>Alveolata</taxon>
        <taxon>Colpodellida</taxon>
        <taxon>Chromeraceae</taxon>
        <taxon>Chromera</taxon>
    </lineage>
</organism>
<accession>A0A0G4HRU8</accession>
<sequence>MQFVAKLVFLVSFTPCVFAIVGGPVQFPLRCSCFLHGIPGSALFRQRERRLGPQDEILQERRQHSRSGGARRSLVRLSAALAAAGATGASWSSSSSSPEDNSRQNATIIETAYSSFKHYAAKGRRALGPYLDRAEVWVRAKLIILMKLLEDLAVAVREVLRRVNGRAPEEATAVFMKEVENDEAVRDIREMILKTQRKYESVQAEVASLAEEVPFRLAFLHHVFPPSFSVSTSFSGKGTGGRDATSDDDQKAKDQAKGFQQKLSAKRKESRELRRQLVIEECDLDLNIVHRFLERCGYPVERPYEGRFFHHTESLPETETEVHSEAGRENETSLSEGTEKHSSEEGDEKKKLEGGLAEAESGAGEATASPPGIGSRFFRLMRRVRPRLLARWKRQQYQEEGQPASKAGEAPESGQGDPALPSVTDRVGGENVSANRGGESLPERGTGTSVVVEDDKHGEESTRTAIASSPSPPPLLLPSDDASVHLAINEFRRLDWAFAETLIGISRDGGKLGIDAEAALVSLRVDARALRERLGLCAPPQQFPPSAEGDLPEEAPAFLHWWRQVDFDEMLERLRECTVFVLVGMQLLVGDLRFVGRLFKAAVCDQYTLSRQETFMFRRVLRDLIALFPIILVLIIPLTPAGNVLVFNLIQRVFPDFWPSSFTKSRVEMAKYYLQNTRKLPPPVAALGLHRTVAGRASGALSPVHTNAFWVPPPDSTTQTRGSVSEGGEASPSPLPPPTGVAPTKGGAADSGTGPHVVVEGSESVAPVAPSPTASPEYLSVTLSSAGGPPAPSASSSAVSEVTQQKGKSDSLHTHSLSPPHAIPTPSHTAVEPPHVSTESLSLSVHKPSLSATPPSSAAVSAPTLQSGASDPLDRDHALESVEAILLEKRGELLSTDDEDKGGGGALEVPAFLLPSNETAAAVIEKHQQQQQQQKGEEARRSLLDSREIFPHAGHKSEDNSELDSPVLSAPSPFHSQSLSSAVFDLTPSTLQDAEASTLSLEPDSLNTTKSKPRFEDPLV</sequence>
<feature type="signal peptide" evidence="4">
    <location>
        <begin position="1"/>
        <end position="19"/>
    </location>
</feature>
<feature type="region of interest" description="Disordered" evidence="2">
    <location>
        <begin position="231"/>
        <end position="267"/>
    </location>
</feature>
<feature type="region of interest" description="Disordered" evidence="2">
    <location>
        <begin position="923"/>
        <end position="976"/>
    </location>
</feature>
<feature type="compositionally biased region" description="Low complexity" evidence="2">
    <location>
        <begin position="848"/>
        <end position="865"/>
    </location>
</feature>
<reference evidence="5" key="1">
    <citation type="submission" date="2014-11" db="EMBL/GenBank/DDBJ databases">
        <authorList>
            <person name="Otto D Thomas"/>
            <person name="Naeem Raeece"/>
        </authorList>
    </citation>
    <scope>NUCLEOTIDE SEQUENCE</scope>
</reference>
<dbReference type="VEuPathDB" id="CryptoDB:Cvel_8155"/>
<feature type="region of interest" description="Disordered" evidence="2">
    <location>
        <begin position="309"/>
        <end position="373"/>
    </location>
</feature>
<evidence type="ECO:0000256" key="1">
    <source>
        <dbReference type="SAM" id="Coils"/>
    </source>
</evidence>
<evidence type="ECO:0000256" key="3">
    <source>
        <dbReference type="SAM" id="Phobius"/>
    </source>
</evidence>
<evidence type="ECO:0000256" key="4">
    <source>
        <dbReference type="SAM" id="SignalP"/>
    </source>
</evidence>
<gene>
    <name evidence="5" type="ORF">Cvel_8155</name>
</gene>
<keyword evidence="1" id="KW-0175">Coiled coil</keyword>
<feature type="compositionally biased region" description="Basic and acidic residues" evidence="2">
    <location>
        <begin position="935"/>
        <end position="959"/>
    </location>
</feature>
<feature type="compositionally biased region" description="Polar residues" evidence="2">
    <location>
        <begin position="993"/>
        <end position="1010"/>
    </location>
</feature>
<keyword evidence="3" id="KW-0812">Transmembrane</keyword>
<feature type="compositionally biased region" description="Basic and acidic residues" evidence="2">
    <location>
        <begin position="453"/>
        <end position="462"/>
    </location>
</feature>
<proteinExistence type="predicted"/>
<feature type="compositionally biased region" description="Low complexity" evidence="2">
    <location>
        <begin position="354"/>
        <end position="366"/>
    </location>
</feature>
<feature type="chain" id="PRO_5005192288" evidence="4">
    <location>
        <begin position="20"/>
        <end position="1020"/>
    </location>
</feature>
<keyword evidence="4" id="KW-0732">Signal</keyword>
<feature type="coiled-coil region" evidence="1">
    <location>
        <begin position="185"/>
        <end position="212"/>
    </location>
</feature>
<feature type="compositionally biased region" description="Basic and acidic residues" evidence="2">
    <location>
        <begin position="244"/>
        <end position="256"/>
    </location>
</feature>
<keyword evidence="3" id="KW-0472">Membrane</keyword>
<feature type="region of interest" description="Disordered" evidence="2">
    <location>
        <begin position="707"/>
        <end position="875"/>
    </location>
</feature>
<dbReference type="EMBL" id="CDMZ01003627">
    <property type="protein sequence ID" value="CEM47052.1"/>
    <property type="molecule type" value="Genomic_DNA"/>
</dbReference>
<feature type="region of interest" description="Disordered" evidence="2">
    <location>
        <begin position="993"/>
        <end position="1020"/>
    </location>
</feature>
<name>A0A0G4HRU8_9ALVE</name>
<feature type="compositionally biased region" description="Low complexity" evidence="2">
    <location>
        <begin position="762"/>
        <end position="777"/>
    </location>
</feature>
<keyword evidence="3" id="KW-1133">Transmembrane helix</keyword>
<feature type="compositionally biased region" description="Low complexity" evidence="2">
    <location>
        <begin position="784"/>
        <end position="798"/>
    </location>
</feature>
<dbReference type="AlphaFoldDB" id="A0A0G4HRU8"/>